<evidence type="ECO:0000256" key="1">
    <source>
        <dbReference type="SAM" id="MobiDB-lite"/>
    </source>
</evidence>
<dbReference type="AlphaFoldDB" id="A0A7W9SMI2"/>
<sequence>MKTLILLAIGLLALAGCSPKPEATTDKAPPTGAGAAAPVQAAPGAPPGANQPLTDGRMDKSDNGK</sequence>
<feature type="region of interest" description="Disordered" evidence="1">
    <location>
        <begin position="18"/>
        <end position="65"/>
    </location>
</feature>
<gene>
    <name evidence="3" type="ORF">HNQ39_000837</name>
</gene>
<dbReference type="PROSITE" id="PS51257">
    <property type="entry name" value="PROKAR_LIPOPROTEIN"/>
    <property type="match status" value="1"/>
</dbReference>
<comment type="caution">
    <text evidence="3">The sequence shown here is derived from an EMBL/GenBank/DDBJ whole genome shotgun (WGS) entry which is preliminary data.</text>
</comment>
<feature type="signal peptide" evidence="2">
    <location>
        <begin position="1"/>
        <end position="23"/>
    </location>
</feature>
<keyword evidence="4" id="KW-1185">Reference proteome</keyword>
<feature type="chain" id="PRO_5031296869" evidence="2">
    <location>
        <begin position="24"/>
        <end position="65"/>
    </location>
</feature>
<evidence type="ECO:0000313" key="3">
    <source>
        <dbReference type="EMBL" id="MBB6049075.1"/>
    </source>
</evidence>
<proteinExistence type="predicted"/>
<evidence type="ECO:0000256" key="2">
    <source>
        <dbReference type="SAM" id="SignalP"/>
    </source>
</evidence>
<feature type="compositionally biased region" description="Basic and acidic residues" evidence="1">
    <location>
        <begin position="56"/>
        <end position="65"/>
    </location>
</feature>
<protein>
    <submittedName>
        <fullName evidence="3">Putative lipoprotein</fullName>
    </submittedName>
</protein>
<organism evidence="3 4">
    <name type="scientific">Armatimonas rosea</name>
    <dbReference type="NCBI Taxonomy" id="685828"/>
    <lineage>
        <taxon>Bacteria</taxon>
        <taxon>Bacillati</taxon>
        <taxon>Armatimonadota</taxon>
        <taxon>Armatimonadia</taxon>
        <taxon>Armatimonadales</taxon>
        <taxon>Armatimonadaceae</taxon>
        <taxon>Armatimonas</taxon>
    </lineage>
</organism>
<evidence type="ECO:0000313" key="4">
    <source>
        <dbReference type="Proteomes" id="UP000520814"/>
    </source>
</evidence>
<dbReference type="Proteomes" id="UP000520814">
    <property type="component" value="Unassembled WGS sequence"/>
</dbReference>
<dbReference type="RefSeq" id="WP_184192694.1">
    <property type="nucleotide sequence ID" value="NZ_JACHGW010000001.1"/>
</dbReference>
<name>A0A7W9SMI2_ARMRO</name>
<accession>A0A7W9SMI2</accession>
<dbReference type="EMBL" id="JACHGW010000001">
    <property type="protein sequence ID" value="MBB6049075.1"/>
    <property type="molecule type" value="Genomic_DNA"/>
</dbReference>
<keyword evidence="3" id="KW-0449">Lipoprotein</keyword>
<feature type="compositionally biased region" description="Low complexity" evidence="1">
    <location>
        <begin position="28"/>
        <end position="43"/>
    </location>
</feature>
<reference evidence="3 4" key="1">
    <citation type="submission" date="2020-08" db="EMBL/GenBank/DDBJ databases">
        <title>Genomic Encyclopedia of Type Strains, Phase IV (KMG-IV): sequencing the most valuable type-strain genomes for metagenomic binning, comparative biology and taxonomic classification.</title>
        <authorList>
            <person name="Goeker M."/>
        </authorList>
    </citation>
    <scope>NUCLEOTIDE SEQUENCE [LARGE SCALE GENOMIC DNA]</scope>
    <source>
        <strain evidence="3 4">DSM 23562</strain>
    </source>
</reference>
<keyword evidence="2" id="KW-0732">Signal</keyword>